<name>A0ACB8SVR1_9AGAM</name>
<organism evidence="1 2">
    <name type="scientific">Artomyces pyxidatus</name>
    <dbReference type="NCBI Taxonomy" id="48021"/>
    <lineage>
        <taxon>Eukaryota</taxon>
        <taxon>Fungi</taxon>
        <taxon>Dikarya</taxon>
        <taxon>Basidiomycota</taxon>
        <taxon>Agaricomycotina</taxon>
        <taxon>Agaricomycetes</taxon>
        <taxon>Russulales</taxon>
        <taxon>Auriscalpiaceae</taxon>
        <taxon>Artomyces</taxon>
    </lineage>
</organism>
<accession>A0ACB8SVR1</accession>
<dbReference type="EMBL" id="MU277219">
    <property type="protein sequence ID" value="KAI0060464.1"/>
    <property type="molecule type" value="Genomic_DNA"/>
</dbReference>
<gene>
    <name evidence="1" type="ORF">BV25DRAFT_1827977</name>
</gene>
<sequence length="124" mass="13718">MTRRRASLDAQALEIWIENYLYILPIQSQAQSPRPSPPENHLRLFALAPIATMPQMSSTPMLTSFPEPSKTPPPPSGSGEGKPGKMTTLLSSLFRKRSKEHTYDRVDDAQGSEQNIQKPAVGDT</sequence>
<proteinExistence type="predicted"/>
<dbReference type="Proteomes" id="UP000814140">
    <property type="component" value="Unassembled WGS sequence"/>
</dbReference>
<evidence type="ECO:0000313" key="1">
    <source>
        <dbReference type="EMBL" id="KAI0060464.1"/>
    </source>
</evidence>
<reference evidence="1" key="2">
    <citation type="journal article" date="2022" name="New Phytol.">
        <title>Evolutionary transition to the ectomycorrhizal habit in the genomes of a hyperdiverse lineage of mushroom-forming fungi.</title>
        <authorList>
            <person name="Looney B."/>
            <person name="Miyauchi S."/>
            <person name="Morin E."/>
            <person name="Drula E."/>
            <person name="Courty P.E."/>
            <person name="Kohler A."/>
            <person name="Kuo A."/>
            <person name="LaButti K."/>
            <person name="Pangilinan J."/>
            <person name="Lipzen A."/>
            <person name="Riley R."/>
            <person name="Andreopoulos W."/>
            <person name="He G."/>
            <person name="Johnson J."/>
            <person name="Nolan M."/>
            <person name="Tritt A."/>
            <person name="Barry K.W."/>
            <person name="Grigoriev I.V."/>
            <person name="Nagy L.G."/>
            <person name="Hibbett D."/>
            <person name="Henrissat B."/>
            <person name="Matheny P.B."/>
            <person name="Labbe J."/>
            <person name="Martin F.M."/>
        </authorList>
    </citation>
    <scope>NUCLEOTIDE SEQUENCE</scope>
    <source>
        <strain evidence="1">HHB10654</strain>
    </source>
</reference>
<evidence type="ECO:0000313" key="2">
    <source>
        <dbReference type="Proteomes" id="UP000814140"/>
    </source>
</evidence>
<keyword evidence="2" id="KW-1185">Reference proteome</keyword>
<comment type="caution">
    <text evidence="1">The sequence shown here is derived from an EMBL/GenBank/DDBJ whole genome shotgun (WGS) entry which is preliminary data.</text>
</comment>
<reference evidence="1" key="1">
    <citation type="submission" date="2021-03" db="EMBL/GenBank/DDBJ databases">
        <authorList>
            <consortium name="DOE Joint Genome Institute"/>
            <person name="Ahrendt S."/>
            <person name="Looney B.P."/>
            <person name="Miyauchi S."/>
            <person name="Morin E."/>
            <person name="Drula E."/>
            <person name="Courty P.E."/>
            <person name="Chicoki N."/>
            <person name="Fauchery L."/>
            <person name="Kohler A."/>
            <person name="Kuo A."/>
            <person name="Labutti K."/>
            <person name="Pangilinan J."/>
            <person name="Lipzen A."/>
            <person name="Riley R."/>
            <person name="Andreopoulos W."/>
            <person name="He G."/>
            <person name="Johnson J."/>
            <person name="Barry K.W."/>
            <person name="Grigoriev I.V."/>
            <person name="Nagy L."/>
            <person name="Hibbett D."/>
            <person name="Henrissat B."/>
            <person name="Matheny P.B."/>
            <person name="Labbe J."/>
            <person name="Martin F."/>
        </authorList>
    </citation>
    <scope>NUCLEOTIDE SEQUENCE</scope>
    <source>
        <strain evidence="1">HHB10654</strain>
    </source>
</reference>
<protein>
    <submittedName>
        <fullName evidence="1">Uncharacterized protein</fullName>
    </submittedName>
</protein>